<dbReference type="InterPro" id="IPR021062">
    <property type="entry name" value="ArAE_1_C"/>
</dbReference>
<dbReference type="GO" id="GO:0005886">
    <property type="term" value="C:plasma membrane"/>
    <property type="evidence" value="ECO:0007669"/>
    <property type="project" value="UniProtKB-SubCell"/>
</dbReference>
<keyword evidence="5" id="KW-0472">Membrane</keyword>
<evidence type="ECO:0000256" key="5">
    <source>
        <dbReference type="ARBA" id="ARBA00023136"/>
    </source>
</evidence>
<evidence type="ECO:0000313" key="6">
    <source>
        <dbReference type="EMBL" id="AQP54304.1"/>
    </source>
</evidence>
<dbReference type="Pfam" id="PF06081">
    <property type="entry name" value="ArAE_1"/>
    <property type="match status" value="1"/>
</dbReference>
<dbReference type="InterPro" id="IPR038323">
    <property type="entry name" value="ArAE_1_C_sf"/>
</dbReference>
<dbReference type="Pfam" id="PF11728">
    <property type="entry name" value="ArAE_1_C"/>
    <property type="match status" value="1"/>
</dbReference>
<reference evidence="6 7" key="1">
    <citation type="journal article" date="2010" name="Int. J. Syst. Evol. Microbiol.">
        <title>Vagococcus penaei sp. nov., isolated from spoilage microbiota of cooked shrimp (Penaeus vannamei).</title>
        <authorList>
            <person name="Jaffres E."/>
            <person name="Prevost H."/>
            <person name="Rossero A."/>
            <person name="Joffraud J.J."/>
            <person name="Dousset X."/>
        </authorList>
    </citation>
    <scope>NUCLEOTIDE SEQUENCE [LARGE SCALE GENOMIC DNA]</scope>
    <source>
        <strain evidence="6 7">CD276</strain>
    </source>
</reference>
<keyword evidence="3" id="KW-0812">Transmembrane</keyword>
<dbReference type="STRING" id="633807.BW732_08770"/>
<keyword evidence="7" id="KW-1185">Reference proteome</keyword>
<accession>A0A1Q2D7D6</accession>
<keyword evidence="4" id="KW-1133">Transmembrane helix</keyword>
<dbReference type="PANTHER" id="PTHR40064:SF1">
    <property type="entry name" value="MEMBRANE PROTEIN"/>
    <property type="match status" value="1"/>
</dbReference>
<dbReference type="RefSeq" id="WP_077276380.1">
    <property type="nucleotide sequence ID" value="NZ_CP019609.1"/>
</dbReference>
<dbReference type="EMBL" id="CP019609">
    <property type="protein sequence ID" value="AQP54304.1"/>
    <property type="molecule type" value="Genomic_DNA"/>
</dbReference>
<dbReference type="InterPro" id="IPR052984">
    <property type="entry name" value="UPF0421"/>
</dbReference>
<name>A0A1Q2D7D6_9ENTE</name>
<evidence type="ECO:0000256" key="1">
    <source>
        <dbReference type="ARBA" id="ARBA00004651"/>
    </source>
</evidence>
<dbReference type="Gene3D" id="1.20.120.940">
    <property type="entry name" value="Putative aromatic acid exporter, C-terminal domain"/>
    <property type="match status" value="1"/>
</dbReference>
<evidence type="ECO:0000256" key="3">
    <source>
        <dbReference type="ARBA" id="ARBA00022692"/>
    </source>
</evidence>
<dbReference type="OrthoDB" id="357521at2"/>
<organism evidence="6 7">
    <name type="scientific">Vagococcus penaei</name>
    <dbReference type="NCBI Taxonomy" id="633807"/>
    <lineage>
        <taxon>Bacteria</taxon>
        <taxon>Bacillati</taxon>
        <taxon>Bacillota</taxon>
        <taxon>Bacilli</taxon>
        <taxon>Lactobacillales</taxon>
        <taxon>Enterococcaceae</taxon>
        <taxon>Vagococcus</taxon>
    </lineage>
</organism>
<dbReference type="InterPro" id="IPR010343">
    <property type="entry name" value="ArAE_1"/>
</dbReference>
<evidence type="ECO:0000313" key="7">
    <source>
        <dbReference type="Proteomes" id="UP000188246"/>
    </source>
</evidence>
<comment type="subcellular location">
    <subcellularLocation>
        <location evidence="1">Cell membrane</location>
        <topology evidence="1">Multi-pass membrane protein</topology>
    </subcellularLocation>
</comment>
<evidence type="ECO:0000256" key="2">
    <source>
        <dbReference type="ARBA" id="ARBA00022475"/>
    </source>
</evidence>
<dbReference type="AlphaFoldDB" id="A0A1Q2D7D6"/>
<sequence length="318" mass="35483">MRIGLRTIKTVIAAVLAILLANFFGLTAPTTAGIIAILSVTNTKKSSFKVGFGRIVALLGALLIAYGCYSLLGYNAFAFGLFLLIYIPLAARFKVAEAIPVNSVLITHFLMAQSMSLDLVLNAIYLLLIGVGLALVANLYMPNVEKEIKTNQQVVDETIQFILMKLSRSLSQSATFEECDVLLEGLSKSIKQGTVYARNHQENRLLTSSGYHFEYFQMRRMQLSVLESMTRLIREIDVDSDVAKEVSTLLATISKEYGEKNDAQALKEQVEQVYNVYVGKPLPATRSEFENRARLYQLLNDIQLFIDIKVNFSNNDSR</sequence>
<protein>
    <submittedName>
        <fullName evidence="6">Uncharacterized protein</fullName>
    </submittedName>
</protein>
<gene>
    <name evidence="6" type="ORF">BW732_08770</name>
</gene>
<evidence type="ECO:0000256" key="4">
    <source>
        <dbReference type="ARBA" id="ARBA00022989"/>
    </source>
</evidence>
<proteinExistence type="predicted"/>
<dbReference type="PANTHER" id="PTHR40064">
    <property type="entry name" value="MEMBRANE PROTEIN-RELATED"/>
    <property type="match status" value="1"/>
</dbReference>
<dbReference type="KEGG" id="vpi:BW732_08770"/>
<dbReference type="Proteomes" id="UP000188246">
    <property type="component" value="Chromosome"/>
</dbReference>
<keyword evidence="2" id="KW-1003">Cell membrane</keyword>